<protein>
    <submittedName>
        <fullName evidence="1">Uncharacterized protein</fullName>
    </submittedName>
</protein>
<gene>
    <name evidence="1" type="ORF">OUZ56_009882</name>
</gene>
<sequence>MIEPSTGVEKTVLTETTTIHQEEEKVQPSYPAYQCPSDRGGYPSRAMNYSRPNFQAQNSYGIHIPLIPADRENEDLTQQDYRNLECFTQLDFDSKTEQTTNNKEYDLGLAKDVKHRNNSGYNPPINQRLPRTPEALKLVAKTKIEVIENHSSFAAAIVMLLKKDEEMRMCID</sequence>
<reference evidence="1 2" key="1">
    <citation type="journal article" date="2023" name="Nucleic Acids Res.">
        <title>The hologenome of Daphnia magna reveals possible DNA methylation and microbiome-mediated evolution of the host genome.</title>
        <authorList>
            <person name="Chaturvedi A."/>
            <person name="Li X."/>
            <person name="Dhandapani V."/>
            <person name="Marshall H."/>
            <person name="Kissane S."/>
            <person name="Cuenca-Cambronero M."/>
            <person name="Asole G."/>
            <person name="Calvet F."/>
            <person name="Ruiz-Romero M."/>
            <person name="Marangio P."/>
            <person name="Guigo R."/>
            <person name="Rago D."/>
            <person name="Mirbahai L."/>
            <person name="Eastwood N."/>
            <person name="Colbourne J.K."/>
            <person name="Zhou J."/>
            <person name="Mallon E."/>
            <person name="Orsini L."/>
        </authorList>
    </citation>
    <scope>NUCLEOTIDE SEQUENCE [LARGE SCALE GENOMIC DNA]</scope>
    <source>
        <strain evidence="1">LRV0_1</strain>
    </source>
</reference>
<organism evidence="1 2">
    <name type="scientific">Daphnia magna</name>
    <dbReference type="NCBI Taxonomy" id="35525"/>
    <lineage>
        <taxon>Eukaryota</taxon>
        <taxon>Metazoa</taxon>
        <taxon>Ecdysozoa</taxon>
        <taxon>Arthropoda</taxon>
        <taxon>Crustacea</taxon>
        <taxon>Branchiopoda</taxon>
        <taxon>Diplostraca</taxon>
        <taxon>Cladocera</taxon>
        <taxon>Anomopoda</taxon>
        <taxon>Daphniidae</taxon>
        <taxon>Daphnia</taxon>
    </lineage>
</organism>
<dbReference type="EMBL" id="JAOYFB010000037">
    <property type="protein sequence ID" value="KAK4024459.1"/>
    <property type="molecule type" value="Genomic_DNA"/>
</dbReference>
<keyword evidence="2" id="KW-1185">Reference proteome</keyword>
<accession>A0ABR0AH98</accession>
<evidence type="ECO:0000313" key="1">
    <source>
        <dbReference type="EMBL" id="KAK4024459.1"/>
    </source>
</evidence>
<comment type="caution">
    <text evidence="1">The sequence shown here is derived from an EMBL/GenBank/DDBJ whole genome shotgun (WGS) entry which is preliminary data.</text>
</comment>
<dbReference type="Proteomes" id="UP001234178">
    <property type="component" value="Unassembled WGS sequence"/>
</dbReference>
<name>A0ABR0AH98_9CRUS</name>
<evidence type="ECO:0000313" key="2">
    <source>
        <dbReference type="Proteomes" id="UP001234178"/>
    </source>
</evidence>
<proteinExistence type="predicted"/>